<evidence type="ECO:0000313" key="2">
    <source>
        <dbReference type="EMBL" id="KKK81268.1"/>
    </source>
</evidence>
<accession>A0A0F8YIP8</accession>
<organism evidence="2">
    <name type="scientific">marine sediment metagenome</name>
    <dbReference type="NCBI Taxonomy" id="412755"/>
    <lineage>
        <taxon>unclassified sequences</taxon>
        <taxon>metagenomes</taxon>
        <taxon>ecological metagenomes</taxon>
    </lineage>
</organism>
<proteinExistence type="predicted"/>
<protein>
    <submittedName>
        <fullName evidence="2">Uncharacterized protein</fullName>
    </submittedName>
</protein>
<gene>
    <name evidence="2" type="ORF">LCGC14_2815190</name>
</gene>
<dbReference type="EMBL" id="LAZR01053198">
    <property type="protein sequence ID" value="KKK81268.1"/>
    <property type="molecule type" value="Genomic_DNA"/>
</dbReference>
<reference evidence="2" key="1">
    <citation type="journal article" date="2015" name="Nature">
        <title>Complex archaea that bridge the gap between prokaryotes and eukaryotes.</title>
        <authorList>
            <person name="Spang A."/>
            <person name="Saw J.H."/>
            <person name="Jorgensen S.L."/>
            <person name="Zaremba-Niedzwiedzka K."/>
            <person name="Martijn J."/>
            <person name="Lind A.E."/>
            <person name="van Eijk R."/>
            <person name="Schleper C."/>
            <person name="Guy L."/>
            <person name="Ettema T.J."/>
        </authorList>
    </citation>
    <scope>NUCLEOTIDE SEQUENCE</scope>
</reference>
<name>A0A0F8YIP8_9ZZZZ</name>
<feature type="region of interest" description="Disordered" evidence="1">
    <location>
        <begin position="58"/>
        <end position="82"/>
    </location>
</feature>
<sequence length="103" mass="11879">MYYTGDTWDQRFDHPKKFRSLASAVNYVLQAKKGIVGLPDGQRVYIEDDDDIIEVHHRSHPSDRYDKAGFRDSERGSEGPGLQRVAGVVRRFRPDAEVSIWDE</sequence>
<evidence type="ECO:0000256" key="1">
    <source>
        <dbReference type="SAM" id="MobiDB-lite"/>
    </source>
</evidence>
<dbReference type="AlphaFoldDB" id="A0A0F8YIP8"/>
<comment type="caution">
    <text evidence="2">The sequence shown here is derived from an EMBL/GenBank/DDBJ whole genome shotgun (WGS) entry which is preliminary data.</text>
</comment>
<feature type="compositionally biased region" description="Basic and acidic residues" evidence="1">
    <location>
        <begin position="58"/>
        <end position="77"/>
    </location>
</feature>